<evidence type="ECO:0000313" key="2">
    <source>
        <dbReference type="Proteomes" id="UP000828941"/>
    </source>
</evidence>
<organism evidence="1 2">
    <name type="scientific">Bauhinia variegata</name>
    <name type="common">Purple orchid tree</name>
    <name type="synonym">Phanera variegata</name>
    <dbReference type="NCBI Taxonomy" id="167791"/>
    <lineage>
        <taxon>Eukaryota</taxon>
        <taxon>Viridiplantae</taxon>
        <taxon>Streptophyta</taxon>
        <taxon>Embryophyta</taxon>
        <taxon>Tracheophyta</taxon>
        <taxon>Spermatophyta</taxon>
        <taxon>Magnoliopsida</taxon>
        <taxon>eudicotyledons</taxon>
        <taxon>Gunneridae</taxon>
        <taxon>Pentapetalae</taxon>
        <taxon>rosids</taxon>
        <taxon>fabids</taxon>
        <taxon>Fabales</taxon>
        <taxon>Fabaceae</taxon>
        <taxon>Cercidoideae</taxon>
        <taxon>Cercideae</taxon>
        <taxon>Bauhiniinae</taxon>
        <taxon>Bauhinia</taxon>
    </lineage>
</organism>
<name>A0ACB9PZU2_BAUVA</name>
<proteinExistence type="predicted"/>
<gene>
    <name evidence="1" type="ORF">L6164_003121</name>
</gene>
<dbReference type="Proteomes" id="UP000828941">
    <property type="component" value="Chromosome 2"/>
</dbReference>
<comment type="caution">
    <text evidence="1">The sequence shown here is derived from an EMBL/GenBank/DDBJ whole genome shotgun (WGS) entry which is preliminary data.</text>
</comment>
<reference evidence="1 2" key="1">
    <citation type="journal article" date="2022" name="DNA Res.">
        <title>Chromosomal-level genome assembly of the orchid tree Bauhinia variegata (Leguminosae; Cercidoideae) supports the allotetraploid origin hypothesis of Bauhinia.</title>
        <authorList>
            <person name="Zhong Y."/>
            <person name="Chen Y."/>
            <person name="Zheng D."/>
            <person name="Pang J."/>
            <person name="Liu Y."/>
            <person name="Luo S."/>
            <person name="Meng S."/>
            <person name="Qian L."/>
            <person name="Wei D."/>
            <person name="Dai S."/>
            <person name="Zhou R."/>
        </authorList>
    </citation>
    <scope>NUCLEOTIDE SEQUENCE [LARGE SCALE GENOMIC DNA]</scope>
    <source>
        <strain evidence="1">BV-YZ2020</strain>
    </source>
</reference>
<evidence type="ECO:0000313" key="1">
    <source>
        <dbReference type="EMBL" id="KAI4354235.1"/>
    </source>
</evidence>
<protein>
    <submittedName>
        <fullName evidence="1">Uncharacterized protein</fullName>
    </submittedName>
</protein>
<accession>A0ACB9PZU2</accession>
<sequence>MILAYENISSFTKSQSSELFYKMLFFFQIKSKSKLAKSNSNGLKLINSRLHAQIDSRDQTSRTKIIIFPTKKGAKIQSLLEKKCLLKSLLAHEIISKSHPWPTAFVTLVLVR</sequence>
<dbReference type="EMBL" id="CM039427">
    <property type="protein sequence ID" value="KAI4354235.1"/>
    <property type="molecule type" value="Genomic_DNA"/>
</dbReference>
<keyword evidence="2" id="KW-1185">Reference proteome</keyword>